<keyword evidence="1" id="KW-1133">Transmembrane helix</keyword>
<protein>
    <submittedName>
        <fullName evidence="2">Uncharacterized protein</fullName>
    </submittedName>
</protein>
<organism evidence="2 3">
    <name type="scientific">Streptomyces boetiae</name>
    <dbReference type="NCBI Taxonomy" id="3075541"/>
    <lineage>
        <taxon>Bacteria</taxon>
        <taxon>Bacillati</taxon>
        <taxon>Actinomycetota</taxon>
        <taxon>Actinomycetes</taxon>
        <taxon>Kitasatosporales</taxon>
        <taxon>Streptomycetaceae</taxon>
        <taxon>Streptomyces</taxon>
    </lineage>
</organism>
<gene>
    <name evidence="2" type="ORF">RM780_22035</name>
</gene>
<reference evidence="3" key="1">
    <citation type="submission" date="2023-07" db="EMBL/GenBank/DDBJ databases">
        <title>30 novel species of actinomycetes from the DSMZ collection.</title>
        <authorList>
            <person name="Nouioui I."/>
        </authorList>
    </citation>
    <scope>NUCLEOTIDE SEQUENCE [LARGE SCALE GENOMIC DNA]</scope>
    <source>
        <strain evidence="3">DSM 44917</strain>
    </source>
</reference>
<keyword evidence="1" id="KW-0472">Membrane</keyword>
<proteinExistence type="predicted"/>
<comment type="caution">
    <text evidence="2">The sequence shown here is derived from an EMBL/GenBank/DDBJ whole genome shotgun (WGS) entry which is preliminary data.</text>
</comment>
<keyword evidence="3" id="KW-1185">Reference proteome</keyword>
<evidence type="ECO:0000313" key="2">
    <source>
        <dbReference type="EMBL" id="MDT0309617.1"/>
    </source>
</evidence>
<accession>A0ABU2LDG4</accession>
<dbReference type="Proteomes" id="UP001183388">
    <property type="component" value="Unassembled WGS sequence"/>
</dbReference>
<evidence type="ECO:0000313" key="3">
    <source>
        <dbReference type="Proteomes" id="UP001183388"/>
    </source>
</evidence>
<feature type="transmembrane region" description="Helical" evidence="1">
    <location>
        <begin position="62"/>
        <end position="81"/>
    </location>
</feature>
<evidence type="ECO:0000256" key="1">
    <source>
        <dbReference type="SAM" id="Phobius"/>
    </source>
</evidence>
<feature type="transmembrane region" description="Helical" evidence="1">
    <location>
        <begin position="197"/>
        <end position="219"/>
    </location>
</feature>
<sequence length="333" mass="35161">MTDPREELLGELRSLTGRLEALDEEHVRATGPGAALAAVAAAPAAAVVAGAALVPLLDPAGLGWLALVTVPAGGAAVALAWRVIRRTTTPHGPVGAACRALLRRRDEVLDALYALPGGTSGAPGAEPEAEWRRIAEVYREVADADRAAALTRPGDARASAGRLGRNAGWFLAGLLLTGLLALLCVGVPVGVAADPGLWILLMPLAVWAAGWAPVLRVAFLKSLGPPRRVTRTRKRGWRDELAYRRHRLTSGGGVAPWRFPAFHAERLWRWLGGPLWRALGLSAARSPAEVLRTMPAGASFARKWYWRWVGPGTVALAAVVLAAVALTVLRGTP</sequence>
<feature type="transmembrane region" description="Helical" evidence="1">
    <location>
        <begin position="167"/>
        <end position="191"/>
    </location>
</feature>
<name>A0ABU2LDG4_9ACTN</name>
<keyword evidence="1" id="KW-0812">Transmembrane</keyword>
<dbReference type="RefSeq" id="WP_311632582.1">
    <property type="nucleotide sequence ID" value="NZ_JAVREN010000042.1"/>
</dbReference>
<feature type="transmembrane region" description="Helical" evidence="1">
    <location>
        <begin position="308"/>
        <end position="329"/>
    </location>
</feature>
<dbReference type="EMBL" id="JAVREN010000042">
    <property type="protein sequence ID" value="MDT0309617.1"/>
    <property type="molecule type" value="Genomic_DNA"/>
</dbReference>
<feature type="transmembrane region" description="Helical" evidence="1">
    <location>
        <begin position="34"/>
        <end position="56"/>
    </location>
</feature>